<comment type="similarity">
    <text evidence="1 2">Belongs to the UPF0145 family.</text>
</comment>
<evidence type="ECO:0000256" key="2">
    <source>
        <dbReference type="HAMAP-Rule" id="MF_00338"/>
    </source>
</evidence>
<protein>
    <recommendedName>
        <fullName evidence="2">UPF0145 protein VS_II0425</fullName>
    </recommendedName>
</protein>
<name>B7VR40_VIBA3</name>
<dbReference type="Proteomes" id="UP000009100">
    <property type="component" value="Chromosome 2"/>
</dbReference>
<dbReference type="PANTHER" id="PTHR34068:SF1">
    <property type="entry name" value="UPF0145 PROTEIN YBJQ"/>
    <property type="match status" value="1"/>
</dbReference>
<gene>
    <name evidence="3" type="ordered locus">VS_II0425</name>
</gene>
<dbReference type="HAMAP" id="MF_00338">
    <property type="entry name" value="UPF0145"/>
    <property type="match status" value="1"/>
</dbReference>
<dbReference type="Pfam" id="PF01906">
    <property type="entry name" value="YbjQ_1"/>
    <property type="match status" value="1"/>
</dbReference>
<evidence type="ECO:0000313" key="3">
    <source>
        <dbReference type="EMBL" id="CAV25915.1"/>
    </source>
</evidence>
<dbReference type="AlphaFoldDB" id="B7VR40"/>
<dbReference type="Gene3D" id="3.30.110.70">
    <property type="entry name" value="Hypothetical protein apc22750. Chain B"/>
    <property type="match status" value="1"/>
</dbReference>
<dbReference type="PANTHER" id="PTHR34068">
    <property type="entry name" value="UPF0145 PROTEIN YBJQ"/>
    <property type="match status" value="1"/>
</dbReference>
<sequence>MNSHAQRQNSAMLFKSKTKLSIHTASNNSSSLQEAIMIITTTQSVEGKRIVDYKGVIAGEAILGVNVFKDMFSGIRDFVGGRSGTYEKELEKARNYAFKELEQKAIEAGANAVVGVDIDYEVLGTGNGMLMVSASGTAVVVA</sequence>
<reference evidence="3 4" key="1">
    <citation type="submission" date="2009-02" db="EMBL/GenBank/DDBJ databases">
        <title>Vibrio splendidus str. LGP32 complete genome.</title>
        <authorList>
            <person name="Mazel D."/>
            <person name="Le Roux F."/>
        </authorList>
    </citation>
    <scope>NUCLEOTIDE SEQUENCE [LARGE SCALE GENOMIC DNA]</scope>
    <source>
        <strain evidence="3 4">LGP32</strain>
    </source>
</reference>
<dbReference type="InterPro" id="IPR002765">
    <property type="entry name" value="UPF0145_YbjQ-like"/>
</dbReference>
<dbReference type="NCBIfam" id="NF002776">
    <property type="entry name" value="PRK02877.1"/>
    <property type="match status" value="1"/>
</dbReference>
<dbReference type="KEGG" id="vsp:VS_II0425"/>
<dbReference type="SUPFAM" id="SSF117782">
    <property type="entry name" value="YbjQ-like"/>
    <property type="match status" value="1"/>
</dbReference>
<dbReference type="STRING" id="575788.VS_II0425"/>
<accession>B7VR40</accession>
<dbReference type="HOGENOM" id="CLU_117144_3_0_6"/>
<evidence type="ECO:0000256" key="1">
    <source>
        <dbReference type="ARBA" id="ARBA00010751"/>
    </source>
</evidence>
<dbReference type="eggNOG" id="COG0393">
    <property type="taxonomic scope" value="Bacteria"/>
</dbReference>
<proteinExistence type="inferred from homology"/>
<evidence type="ECO:0000313" key="4">
    <source>
        <dbReference type="Proteomes" id="UP000009100"/>
    </source>
</evidence>
<dbReference type="EMBL" id="FM954973">
    <property type="protein sequence ID" value="CAV25915.1"/>
    <property type="molecule type" value="Genomic_DNA"/>
</dbReference>
<dbReference type="InterPro" id="IPR035439">
    <property type="entry name" value="UPF0145_dom_sf"/>
</dbReference>
<organism evidence="3 4">
    <name type="scientific">Vibrio atlanticus (strain LGP32)</name>
    <name type="common">Vibrio splendidus (strain Mel32)</name>
    <dbReference type="NCBI Taxonomy" id="575788"/>
    <lineage>
        <taxon>Bacteria</taxon>
        <taxon>Pseudomonadati</taxon>
        <taxon>Pseudomonadota</taxon>
        <taxon>Gammaproteobacteria</taxon>
        <taxon>Vibrionales</taxon>
        <taxon>Vibrionaceae</taxon>
        <taxon>Vibrio</taxon>
    </lineage>
</organism>